<dbReference type="Proteomes" id="UP000061839">
    <property type="component" value="Chromosome"/>
</dbReference>
<comment type="similarity">
    <text evidence="1">Belongs to the bacterial solute-binding protein 1 family.</text>
</comment>
<dbReference type="PANTHER" id="PTHR30061:SF50">
    <property type="entry name" value="MALTOSE_MALTODEXTRIN-BINDING PERIPLASMIC PROTEIN"/>
    <property type="match status" value="1"/>
</dbReference>
<dbReference type="CDD" id="cd14750">
    <property type="entry name" value="PBP2_TMBP"/>
    <property type="match status" value="1"/>
</dbReference>
<dbReference type="STRING" id="1618207.UM93_15150"/>
<dbReference type="GO" id="GO:1901982">
    <property type="term" value="F:maltose binding"/>
    <property type="evidence" value="ECO:0007669"/>
    <property type="project" value="TreeGrafter"/>
</dbReference>
<dbReference type="AlphaFoldDB" id="A0A0D4C288"/>
<evidence type="ECO:0000256" key="1">
    <source>
        <dbReference type="ARBA" id="ARBA00008520"/>
    </source>
</evidence>
<name>A0A0D4C288_9MICC</name>
<dbReference type="GO" id="GO:0055052">
    <property type="term" value="C:ATP-binding cassette (ABC) transporter complex, substrate-binding subunit-containing"/>
    <property type="evidence" value="ECO:0007669"/>
    <property type="project" value="TreeGrafter"/>
</dbReference>
<dbReference type="RefSeq" id="WP_045076359.1">
    <property type="nucleotide sequence ID" value="NZ_CP011005.1"/>
</dbReference>
<dbReference type="Pfam" id="PF01547">
    <property type="entry name" value="SBP_bac_1"/>
    <property type="match status" value="1"/>
</dbReference>
<dbReference type="Gene3D" id="3.40.190.10">
    <property type="entry name" value="Periplasmic binding protein-like II"/>
    <property type="match status" value="2"/>
</dbReference>
<dbReference type="PATRIC" id="fig|1618207.4.peg.3083"/>
<dbReference type="GO" id="GO:0042956">
    <property type="term" value="P:maltodextrin transmembrane transport"/>
    <property type="evidence" value="ECO:0007669"/>
    <property type="project" value="TreeGrafter"/>
</dbReference>
<dbReference type="GO" id="GO:0015768">
    <property type="term" value="P:maltose transport"/>
    <property type="evidence" value="ECO:0007669"/>
    <property type="project" value="TreeGrafter"/>
</dbReference>
<accession>A0A0D4C288</accession>
<evidence type="ECO:0000256" key="3">
    <source>
        <dbReference type="ARBA" id="ARBA00022729"/>
    </source>
</evidence>
<dbReference type="EMBL" id="CP011005">
    <property type="protein sequence ID" value="AJT42495.1"/>
    <property type="molecule type" value="Genomic_DNA"/>
</dbReference>
<feature type="chain" id="PRO_5039101124" evidence="4">
    <location>
        <begin position="25"/>
        <end position="431"/>
    </location>
</feature>
<keyword evidence="3 4" id="KW-0732">Signal</keyword>
<dbReference type="HOGENOM" id="CLU_031285_9_1_11"/>
<gene>
    <name evidence="5" type="ORF">UM93_15150</name>
</gene>
<keyword evidence="6" id="KW-1185">Reference proteome</keyword>
<evidence type="ECO:0000256" key="4">
    <source>
        <dbReference type="SAM" id="SignalP"/>
    </source>
</evidence>
<proteinExistence type="inferred from homology"/>
<reference evidence="5 6" key="1">
    <citation type="journal article" date="2015" name="Genome Announc.">
        <title>Complete Genome Sequencing of Protease-Producing Novel Arthrobacter sp. Strain IHBB 11108 Using PacBio Single-Molecule Real-Time Sequencing Technology.</title>
        <authorList>
            <person name="Kiran S."/>
            <person name="Swarnkar M.K."/>
            <person name="Pal M."/>
            <person name="Thakur R."/>
            <person name="Tewari R."/>
            <person name="Singh A.K."/>
            <person name="Gulati A."/>
        </authorList>
    </citation>
    <scope>NUCLEOTIDE SEQUENCE [LARGE SCALE GENOMIC DNA]</scope>
    <source>
        <strain evidence="5 6">IHBB 11108</strain>
    </source>
</reference>
<dbReference type="KEGG" id="ari:UM93_15150"/>
<organism evidence="5 6">
    <name type="scientific">Psychromicrobium lacuslunae</name>
    <dbReference type="NCBI Taxonomy" id="1618207"/>
    <lineage>
        <taxon>Bacteria</taxon>
        <taxon>Bacillati</taxon>
        <taxon>Actinomycetota</taxon>
        <taxon>Actinomycetes</taxon>
        <taxon>Micrococcales</taxon>
        <taxon>Micrococcaceae</taxon>
        <taxon>Psychromicrobium</taxon>
    </lineage>
</organism>
<evidence type="ECO:0000313" key="5">
    <source>
        <dbReference type="EMBL" id="AJT42495.1"/>
    </source>
</evidence>
<protein>
    <submittedName>
        <fullName evidence="5">ABC transporter substrate-binding protein</fullName>
    </submittedName>
</protein>
<dbReference type="InterPro" id="IPR006059">
    <property type="entry name" value="SBP"/>
</dbReference>
<dbReference type="PANTHER" id="PTHR30061">
    <property type="entry name" value="MALTOSE-BINDING PERIPLASMIC PROTEIN"/>
    <property type="match status" value="1"/>
</dbReference>
<dbReference type="OrthoDB" id="3495561at2"/>
<sequence>MKLAKVLAPALTVGVLAISLTACGGSSSSPSGDAGGLSGDAAANLDGRGPITYIQGKDNSNVAQPIVDKWNAAHPDQKVTLKEQTDNADQQHDDLVQNLQTKNASYDVMSVDVIWTAEFAAKQWLQPLTGKMELKTDGFLPATVKAATYNNTLYVAPQTSDGGMLYYRKDLVPTPPKTWAEMMSMCASVAKAKGIDCYAGQFAQYEGLTVNASEAINSTGGQIIGDDGKVAIDSDKAKAGLQNLVTAYKNGDIPKQAITYQEEQGRQAFEDGKLLFLRNWPYVYNLASTDATSKVKTSFGVAPLPGADGPGASTLGGHSLGISVYSKHKATALDFLKFVTSEEIQKFYVTQASAAPVLASVYDDPELSKKLPYLSVLKTSIENAVPRPVTPFYPAVTKAIQDNSYAAIKGEKAVDQAIADIKTAMQSAGVK</sequence>
<evidence type="ECO:0000256" key="2">
    <source>
        <dbReference type="ARBA" id="ARBA00022448"/>
    </source>
</evidence>
<dbReference type="PROSITE" id="PS51257">
    <property type="entry name" value="PROKAR_LIPOPROTEIN"/>
    <property type="match status" value="1"/>
</dbReference>
<dbReference type="SUPFAM" id="SSF53850">
    <property type="entry name" value="Periplasmic binding protein-like II"/>
    <property type="match status" value="1"/>
</dbReference>
<evidence type="ECO:0000313" key="6">
    <source>
        <dbReference type="Proteomes" id="UP000061839"/>
    </source>
</evidence>
<feature type="signal peptide" evidence="4">
    <location>
        <begin position="1"/>
        <end position="24"/>
    </location>
</feature>
<keyword evidence="2" id="KW-0813">Transport</keyword>